<gene>
    <name evidence="2" type="ordered locus">Bcav_0345</name>
</gene>
<feature type="transmembrane region" description="Helical" evidence="1">
    <location>
        <begin position="251"/>
        <end position="272"/>
    </location>
</feature>
<evidence type="ECO:0008006" key="4">
    <source>
        <dbReference type="Google" id="ProtNLM"/>
    </source>
</evidence>
<dbReference type="InterPro" id="IPR021315">
    <property type="entry name" value="Gap/Sap"/>
</dbReference>
<dbReference type="HOGENOM" id="CLU_082333_0_0_11"/>
<feature type="transmembrane region" description="Helical" evidence="1">
    <location>
        <begin position="41"/>
        <end position="67"/>
    </location>
</feature>
<feature type="transmembrane region" description="Helical" evidence="1">
    <location>
        <begin position="209"/>
        <end position="231"/>
    </location>
</feature>
<organism evidence="2 3">
    <name type="scientific">Beutenbergia cavernae (strain ATCC BAA-8 / DSM 12333 / CCUG 43141 / JCM 11478 / NBRC 16432 / NCIMB 13614 / HKI 0122)</name>
    <dbReference type="NCBI Taxonomy" id="471853"/>
    <lineage>
        <taxon>Bacteria</taxon>
        <taxon>Bacillati</taxon>
        <taxon>Actinomycetota</taxon>
        <taxon>Actinomycetes</taxon>
        <taxon>Micrococcales</taxon>
        <taxon>Beutenbergiaceae</taxon>
        <taxon>Beutenbergia</taxon>
    </lineage>
</organism>
<feature type="transmembrane region" description="Helical" evidence="1">
    <location>
        <begin position="79"/>
        <end position="97"/>
    </location>
</feature>
<sequence length="325" mass="32476">MTPELLGQLAVLALIDSTSFGTLLIPIWLMLAPGRLRAGRVLVFLGTVGTFYFVLGLALLAGATALYGRLGGWLESPTAGYLQLALGVGLFVASFYIGRKKKGDDAADPTAKPGRLSRWRARAMGADAAVVGGAGAVSGSGAAPNATAGSGGAAGSTAGSPGAMSSTTGSGGAAGAYAAPASTVPTGAYAAPAPTGALTTDRRAARSSLLALMGLALGAALIESASMIPYLTAIGLMTGADLQTPTAVGVLALYCAVMLLPALVILGARILAAGLVRRPLEKLEGWMTRSAAETTAWIVGILGFLIARDALMRTGILEQFGVVVS</sequence>
<evidence type="ECO:0000313" key="2">
    <source>
        <dbReference type="EMBL" id="ACQ78609.1"/>
    </source>
</evidence>
<keyword evidence="1" id="KW-1133">Transmembrane helix</keyword>
<dbReference type="KEGG" id="bcv:Bcav_0345"/>
<name>C5BWF1_BEUC1</name>
<dbReference type="STRING" id="471853.Bcav_0345"/>
<evidence type="ECO:0000256" key="1">
    <source>
        <dbReference type="SAM" id="Phobius"/>
    </source>
</evidence>
<protein>
    <recommendedName>
        <fullName evidence="4">Sap, sulfolipid-1-addressing protein</fullName>
    </recommendedName>
</protein>
<dbReference type="EMBL" id="CP001618">
    <property type="protein sequence ID" value="ACQ78609.1"/>
    <property type="molecule type" value="Genomic_DNA"/>
</dbReference>
<reference evidence="2 3" key="1">
    <citation type="journal article" date="2009" name="Stand. Genomic Sci.">
        <title>Complete genome sequence of Beutenbergia cavernae type strain (HKI 0122).</title>
        <authorList>
            <person name="Land M."/>
            <person name="Pukall R."/>
            <person name="Abt B."/>
            <person name="Goker M."/>
            <person name="Rohde M."/>
            <person name="Glavina Del Rio T."/>
            <person name="Tice H."/>
            <person name="Copeland A."/>
            <person name="Cheng J.F."/>
            <person name="Lucas S."/>
            <person name="Chen F."/>
            <person name="Nolan M."/>
            <person name="Bruce D."/>
            <person name="Goodwin L."/>
            <person name="Pitluck S."/>
            <person name="Ivanova N."/>
            <person name="Mavromatis K."/>
            <person name="Ovchinnikova G."/>
            <person name="Pati A."/>
            <person name="Chen A."/>
            <person name="Palaniappan K."/>
            <person name="Hauser L."/>
            <person name="Chang Y.J."/>
            <person name="Jefferies C.C."/>
            <person name="Saunders E."/>
            <person name="Brettin T."/>
            <person name="Detter J.C."/>
            <person name="Han C."/>
            <person name="Chain P."/>
            <person name="Bristow J."/>
            <person name="Eisen J.A."/>
            <person name="Markowitz V."/>
            <person name="Hugenholtz P."/>
            <person name="Kyrpides N.C."/>
            <person name="Klenk H.P."/>
            <person name="Lapidus A."/>
        </authorList>
    </citation>
    <scope>NUCLEOTIDE SEQUENCE [LARGE SCALE GENOMIC DNA]</scope>
    <source>
        <strain evidence="3">ATCC BAA-8 / DSM 12333 / NBRC 16432</strain>
    </source>
</reference>
<dbReference type="eggNOG" id="ENOG5032TG3">
    <property type="taxonomic scope" value="Bacteria"/>
</dbReference>
<proteinExistence type="predicted"/>
<keyword evidence="1" id="KW-0472">Membrane</keyword>
<dbReference type="Pfam" id="PF11139">
    <property type="entry name" value="SfLAP"/>
    <property type="match status" value="2"/>
</dbReference>
<dbReference type="AlphaFoldDB" id="C5BWF1"/>
<keyword evidence="1" id="KW-0812">Transmembrane</keyword>
<dbReference type="Proteomes" id="UP000007962">
    <property type="component" value="Chromosome"/>
</dbReference>
<evidence type="ECO:0000313" key="3">
    <source>
        <dbReference type="Proteomes" id="UP000007962"/>
    </source>
</evidence>
<dbReference type="OrthoDB" id="7062264at2"/>
<keyword evidence="3" id="KW-1185">Reference proteome</keyword>
<accession>C5BWF1</accession>
<feature type="transmembrane region" description="Helical" evidence="1">
    <location>
        <begin position="6"/>
        <end position="29"/>
    </location>
</feature>
<dbReference type="RefSeq" id="WP_012725389.1">
    <property type="nucleotide sequence ID" value="NC_012669.1"/>
</dbReference>